<dbReference type="KEGG" id="bmei:Spa11_04270"/>
<proteinExistence type="predicted"/>
<evidence type="ECO:0008006" key="4">
    <source>
        <dbReference type="Google" id="ProtNLM"/>
    </source>
</evidence>
<evidence type="ECO:0000313" key="3">
    <source>
        <dbReference type="Proteomes" id="UP000316426"/>
    </source>
</evidence>
<dbReference type="AlphaFoldDB" id="A0A518K378"/>
<dbReference type="RefSeq" id="WP_145106268.1">
    <property type="nucleotide sequence ID" value="NZ_CP036349.1"/>
</dbReference>
<evidence type="ECO:0000256" key="1">
    <source>
        <dbReference type="SAM" id="MobiDB-lite"/>
    </source>
</evidence>
<feature type="compositionally biased region" description="Basic and acidic residues" evidence="1">
    <location>
        <begin position="173"/>
        <end position="183"/>
    </location>
</feature>
<dbReference type="Proteomes" id="UP000316426">
    <property type="component" value="Chromosome"/>
</dbReference>
<reference evidence="2 3" key="1">
    <citation type="submission" date="2019-02" db="EMBL/GenBank/DDBJ databases">
        <title>Deep-cultivation of Planctomycetes and their phenomic and genomic characterization uncovers novel biology.</title>
        <authorList>
            <person name="Wiegand S."/>
            <person name="Jogler M."/>
            <person name="Boedeker C."/>
            <person name="Pinto D."/>
            <person name="Vollmers J."/>
            <person name="Rivas-Marin E."/>
            <person name="Kohn T."/>
            <person name="Peeters S.H."/>
            <person name="Heuer A."/>
            <person name="Rast P."/>
            <person name="Oberbeckmann S."/>
            <person name="Bunk B."/>
            <person name="Jeske O."/>
            <person name="Meyerdierks A."/>
            <person name="Storesund J.E."/>
            <person name="Kallscheuer N."/>
            <person name="Luecker S."/>
            <person name="Lage O.M."/>
            <person name="Pohl T."/>
            <person name="Merkel B.J."/>
            <person name="Hornburger P."/>
            <person name="Mueller R.-W."/>
            <person name="Bruemmer F."/>
            <person name="Labrenz M."/>
            <person name="Spormann A.M."/>
            <person name="Op den Camp H."/>
            <person name="Overmann J."/>
            <person name="Amann R."/>
            <person name="Jetten M.S.M."/>
            <person name="Mascher T."/>
            <person name="Medema M.H."/>
            <person name="Devos D.P."/>
            <person name="Kaster A.-K."/>
            <person name="Ovreas L."/>
            <person name="Rohde M."/>
            <person name="Galperin M.Y."/>
            <person name="Jogler C."/>
        </authorList>
    </citation>
    <scope>NUCLEOTIDE SEQUENCE [LARGE SCALE GENOMIC DNA]</scope>
    <source>
        <strain evidence="2 3">Spa11</strain>
    </source>
</reference>
<feature type="region of interest" description="Disordered" evidence="1">
    <location>
        <begin position="1"/>
        <end position="23"/>
    </location>
</feature>
<gene>
    <name evidence="2" type="ORF">Spa11_04270</name>
</gene>
<dbReference type="EMBL" id="CP036349">
    <property type="protein sequence ID" value="QDV72254.1"/>
    <property type="molecule type" value="Genomic_DNA"/>
</dbReference>
<sequence>MDGSHRPSRLPPEAPLTNGRHDPDQIRQAMKELRREIHRDAQATSEDAHRLVDWKSHVQSHPFLSVGLAAAAGFLLAPTAKRVVQLSDRQVRKLAKNENIQLKVDQPDAQSAGLMSSVMLAVGAFAGRALLSHAAARIESALLNQQKSNDQKSNGRAPDQRAGRLQPDTSLYEPRDPDEPRFF</sequence>
<keyword evidence="3" id="KW-1185">Reference proteome</keyword>
<organism evidence="2 3">
    <name type="scientific">Botrimarina mediterranea</name>
    <dbReference type="NCBI Taxonomy" id="2528022"/>
    <lineage>
        <taxon>Bacteria</taxon>
        <taxon>Pseudomonadati</taxon>
        <taxon>Planctomycetota</taxon>
        <taxon>Planctomycetia</taxon>
        <taxon>Pirellulales</taxon>
        <taxon>Lacipirellulaceae</taxon>
        <taxon>Botrimarina</taxon>
    </lineage>
</organism>
<evidence type="ECO:0000313" key="2">
    <source>
        <dbReference type="EMBL" id="QDV72254.1"/>
    </source>
</evidence>
<name>A0A518K378_9BACT</name>
<feature type="compositionally biased region" description="Polar residues" evidence="1">
    <location>
        <begin position="143"/>
        <end position="154"/>
    </location>
</feature>
<accession>A0A518K378</accession>
<protein>
    <recommendedName>
        <fullName evidence="4">DUF3618 domain-containing protein</fullName>
    </recommendedName>
</protein>
<feature type="region of interest" description="Disordered" evidence="1">
    <location>
        <begin position="143"/>
        <end position="183"/>
    </location>
</feature>